<evidence type="ECO:0000256" key="6">
    <source>
        <dbReference type="PROSITE-ProRule" id="PRU00169"/>
    </source>
</evidence>
<dbReference type="Gene3D" id="6.10.250.690">
    <property type="match status" value="1"/>
</dbReference>
<dbReference type="InterPro" id="IPR039420">
    <property type="entry name" value="WalR-like"/>
</dbReference>
<evidence type="ECO:0000256" key="2">
    <source>
        <dbReference type="ARBA" id="ARBA00023012"/>
    </source>
</evidence>
<sequence length="225" mass="25924">MNHKLLIVDDDQATQALLKSALKREGYEIISTDNGKEALHRCTDPNLSLILLDIMLPDMSGLDICKQIRDQVSVPILIMSARDRHVDKIIGLEFGADDYITKPFNLDEIVARVKSHLRREMRAKSHRSTEVLQFGELTINKETLEVHISGNLIPLSTKEFQILAYLAEHHHRVLSREQIYEAIWGDEFGDLNTVTVHLKNIRLKMDPEHRYIKTVWGAGYKFAWE</sequence>
<dbReference type="PROSITE" id="PS50110">
    <property type="entry name" value="RESPONSE_REGULATORY"/>
    <property type="match status" value="1"/>
</dbReference>
<dbReference type="SUPFAM" id="SSF52172">
    <property type="entry name" value="CheY-like"/>
    <property type="match status" value="1"/>
</dbReference>
<keyword evidence="2" id="KW-0902">Two-component regulatory system</keyword>
<dbReference type="InterPro" id="IPR016032">
    <property type="entry name" value="Sig_transdc_resp-reg_C-effctor"/>
</dbReference>
<dbReference type="PROSITE" id="PS51755">
    <property type="entry name" value="OMPR_PHOB"/>
    <property type="match status" value="1"/>
</dbReference>
<accession>A0ABW5R6I8</accession>
<feature type="modified residue" description="4-aspartylphosphate" evidence="6">
    <location>
        <position position="53"/>
    </location>
</feature>
<evidence type="ECO:0000313" key="11">
    <source>
        <dbReference type="Proteomes" id="UP001597497"/>
    </source>
</evidence>
<dbReference type="Gene3D" id="1.10.10.10">
    <property type="entry name" value="Winged helix-like DNA-binding domain superfamily/Winged helix DNA-binding domain"/>
    <property type="match status" value="1"/>
</dbReference>
<organism evidence="10 11">
    <name type="scientific">Marinicrinis sediminis</name>
    <dbReference type="NCBI Taxonomy" id="1652465"/>
    <lineage>
        <taxon>Bacteria</taxon>
        <taxon>Bacillati</taxon>
        <taxon>Bacillota</taxon>
        <taxon>Bacilli</taxon>
        <taxon>Bacillales</taxon>
        <taxon>Paenibacillaceae</taxon>
    </lineage>
</organism>
<dbReference type="SMART" id="SM00862">
    <property type="entry name" value="Trans_reg_C"/>
    <property type="match status" value="1"/>
</dbReference>
<dbReference type="Pfam" id="PF00072">
    <property type="entry name" value="Response_reg"/>
    <property type="match status" value="1"/>
</dbReference>
<dbReference type="Gene3D" id="3.40.50.2300">
    <property type="match status" value="1"/>
</dbReference>
<keyword evidence="5" id="KW-0804">Transcription</keyword>
<dbReference type="RefSeq" id="WP_379927735.1">
    <property type="nucleotide sequence ID" value="NZ_JBHUMM010000002.1"/>
</dbReference>
<dbReference type="PANTHER" id="PTHR48111">
    <property type="entry name" value="REGULATOR OF RPOS"/>
    <property type="match status" value="1"/>
</dbReference>
<dbReference type="Pfam" id="PF00486">
    <property type="entry name" value="Trans_reg_C"/>
    <property type="match status" value="1"/>
</dbReference>
<keyword evidence="11" id="KW-1185">Reference proteome</keyword>
<evidence type="ECO:0000259" key="9">
    <source>
        <dbReference type="PROSITE" id="PS51755"/>
    </source>
</evidence>
<dbReference type="InterPro" id="IPR036388">
    <property type="entry name" value="WH-like_DNA-bd_sf"/>
</dbReference>
<keyword evidence="3" id="KW-0805">Transcription regulation</keyword>
<protein>
    <submittedName>
        <fullName evidence="10">Response regulator transcription factor</fullName>
    </submittedName>
</protein>
<evidence type="ECO:0000256" key="5">
    <source>
        <dbReference type="ARBA" id="ARBA00023163"/>
    </source>
</evidence>
<keyword evidence="4 7" id="KW-0238">DNA-binding</keyword>
<dbReference type="SUPFAM" id="SSF46894">
    <property type="entry name" value="C-terminal effector domain of the bipartite response regulators"/>
    <property type="match status" value="1"/>
</dbReference>
<comment type="caution">
    <text evidence="10">The sequence shown here is derived from an EMBL/GenBank/DDBJ whole genome shotgun (WGS) entry which is preliminary data.</text>
</comment>
<feature type="DNA-binding region" description="OmpR/PhoB-type" evidence="7">
    <location>
        <begin position="129"/>
        <end position="224"/>
    </location>
</feature>
<dbReference type="EMBL" id="JBHUMM010000002">
    <property type="protein sequence ID" value="MFD2670355.1"/>
    <property type="molecule type" value="Genomic_DNA"/>
</dbReference>
<dbReference type="PANTHER" id="PTHR48111:SF40">
    <property type="entry name" value="PHOSPHATE REGULON TRANSCRIPTIONAL REGULATORY PROTEIN PHOB"/>
    <property type="match status" value="1"/>
</dbReference>
<dbReference type="InterPro" id="IPR001867">
    <property type="entry name" value="OmpR/PhoB-type_DNA-bd"/>
</dbReference>
<feature type="domain" description="OmpR/PhoB-type" evidence="9">
    <location>
        <begin position="129"/>
        <end position="224"/>
    </location>
</feature>
<dbReference type="InterPro" id="IPR011006">
    <property type="entry name" value="CheY-like_superfamily"/>
</dbReference>
<name>A0ABW5R6I8_9BACL</name>
<dbReference type="InterPro" id="IPR001789">
    <property type="entry name" value="Sig_transdc_resp-reg_receiver"/>
</dbReference>
<proteinExistence type="predicted"/>
<dbReference type="CDD" id="cd17574">
    <property type="entry name" value="REC_OmpR"/>
    <property type="match status" value="1"/>
</dbReference>
<dbReference type="SMART" id="SM00448">
    <property type="entry name" value="REC"/>
    <property type="match status" value="1"/>
</dbReference>
<evidence type="ECO:0000256" key="3">
    <source>
        <dbReference type="ARBA" id="ARBA00023015"/>
    </source>
</evidence>
<dbReference type="CDD" id="cd00383">
    <property type="entry name" value="trans_reg_C"/>
    <property type="match status" value="1"/>
</dbReference>
<evidence type="ECO:0000256" key="1">
    <source>
        <dbReference type="ARBA" id="ARBA00022553"/>
    </source>
</evidence>
<evidence type="ECO:0000256" key="4">
    <source>
        <dbReference type="ARBA" id="ARBA00023125"/>
    </source>
</evidence>
<reference evidence="11" key="1">
    <citation type="journal article" date="2019" name="Int. J. Syst. Evol. Microbiol.">
        <title>The Global Catalogue of Microorganisms (GCM) 10K type strain sequencing project: providing services to taxonomists for standard genome sequencing and annotation.</title>
        <authorList>
            <consortium name="The Broad Institute Genomics Platform"/>
            <consortium name="The Broad Institute Genome Sequencing Center for Infectious Disease"/>
            <person name="Wu L."/>
            <person name="Ma J."/>
        </authorList>
    </citation>
    <scope>NUCLEOTIDE SEQUENCE [LARGE SCALE GENOMIC DNA]</scope>
    <source>
        <strain evidence="11">KCTC 33676</strain>
    </source>
</reference>
<evidence type="ECO:0000256" key="7">
    <source>
        <dbReference type="PROSITE-ProRule" id="PRU01091"/>
    </source>
</evidence>
<gene>
    <name evidence="10" type="ORF">ACFSUC_01890</name>
</gene>
<dbReference type="Proteomes" id="UP001597497">
    <property type="component" value="Unassembled WGS sequence"/>
</dbReference>
<evidence type="ECO:0000313" key="10">
    <source>
        <dbReference type="EMBL" id="MFD2670355.1"/>
    </source>
</evidence>
<feature type="domain" description="Response regulatory" evidence="8">
    <location>
        <begin position="4"/>
        <end position="117"/>
    </location>
</feature>
<evidence type="ECO:0000259" key="8">
    <source>
        <dbReference type="PROSITE" id="PS50110"/>
    </source>
</evidence>
<keyword evidence="1 6" id="KW-0597">Phosphoprotein</keyword>